<feature type="domain" description="Peptidase M50" evidence="8">
    <location>
        <begin position="96"/>
        <end position="176"/>
    </location>
</feature>
<organism evidence="9 10">
    <name type="scientific">Streptococcus sciuri</name>
    <dbReference type="NCBI Taxonomy" id="2973939"/>
    <lineage>
        <taxon>Bacteria</taxon>
        <taxon>Bacillati</taxon>
        <taxon>Bacillota</taxon>
        <taxon>Bacilli</taxon>
        <taxon>Lactobacillales</taxon>
        <taxon>Streptococcaceae</taxon>
        <taxon>Streptococcus</taxon>
    </lineage>
</organism>
<comment type="caution">
    <text evidence="9">The sequence shown here is derived from an EMBL/GenBank/DDBJ whole genome shotgun (WGS) entry which is preliminary data.</text>
</comment>
<feature type="transmembrane region" description="Helical" evidence="7">
    <location>
        <begin position="152"/>
        <end position="176"/>
    </location>
</feature>
<dbReference type="EMBL" id="JANUXX010000002">
    <property type="protein sequence ID" value="MCS4487942.1"/>
    <property type="molecule type" value="Genomic_DNA"/>
</dbReference>
<evidence type="ECO:0000256" key="6">
    <source>
        <dbReference type="ARBA" id="ARBA00023136"/>
    </source>
</evidence>
<keyword evidence="6 7" id="KW-0472">Membrane</keyword>
<comment type="subcellular location">
    <subcellularLocation>
        <location evidence="2">Membrane</location>
        <topology evidence="2">Multi-pass membrane protein</topology>
    </subcellularLocation>
</comment>
<evidence type="ECO:0000256" key="4">
    <source>
        <dbReference type="ARBA" id="ARBA00022692"/>
    </source>
</evidence>
<feature type="transmembrane region" description="Helical" evidence="7">
    <location>
        <begin position="188"/>
        <end position="208"/>
    </location>
</feature>
<reference evidence="9 10" key="1">
    <citation type="journal article" date="2023" name="Int. J. Syst. Evol. Microbiol.">
        <title>Streptococcus sciuri sp. nov., Staphylococcus marylandisciuri sp. nov. and Staphylococcus americanisciuri sp. nov., isolated from faeces of eastern grey squirrel (Sciurus carolinensis).</title>
        <authorList>
            <person name="Volokhov D.V."/>
            <person name="Zagorodnyaya T.A."/>
            <person name="Furtak V.A."/>
            <person name="Nattanmai G."/>
            <person name="Randall L."/>
            <person name="Jose S."/>
            <person name="Gao Y."/>
            <person name="Eisenberg T."/>
            <person name="Delmonte P."/>
            <person name="Blom J."/>
            <person name="Mitchell K.K."/>
        </authorList>
    </citation>
    <scope>NUCLEOTIDE SEQUENCE [LARGE SCALE GENOMIC DNA]</scope>
    <source>
        <strain evidence="9 10">SQ9-PEA</strain>
    </source>
</reference>
<evidence type="ECO:0000256" key="3">
    <source>
        <dbReference type="ARBA" id="ARBA00007931"/>
    </source>
</evidence>
<evidence type="ECO:0000256" key="5">
    <source>
        <dbReference type="ARBA" id="ARBA00022989"/>
    </source>
</evidence>
<keyword evidence="5 7" id="KW-1133">Transmembrane helix</keyword>
<name>A0ABT2F6C3_9STRE</name>
<gene>
    <name evidence="9" type="ORF">NXS10_03005</name>
</gene>
<evidence type="ECO:0000256" key="7">
    <source>
        <dbReference type="SAM" id="Phobius"/>
    </source>
</evidence>
<accession>A0ABT2F6C3</accession>
<dbReference type="RefSeq" id="WP_259137511.1">
    <property type="nucleotide sequence ID" value="NZ_JANUXX010000002.1"/>
</dbReference>
<feature type="transmembrane region" description="Helical" evidence="7">
    <location>
        <begin position="96"/>
        <end position="118"/>
    </location>
</feature>
<keyword evidence="4 7" id="KW-0812">Transmembrane</keyword>
<evidence type="ECO:0000256" key="1">
    <source>
        <dbReference type="ARBA" id="ARBA00001947"/>
    </source>
</evidence>
<comment type="similarity">
    <text evidence="3">Belongs to the peptidase M50B family.</text>
</comment>
<comment type="cofactor">
    <cofactor evidence="1">
        <name>Zn(2+)</name>
        <dbReference type="ChEBI" id="CHEBI:29105"/>
    </cofactor>
</comment>
<sequence>MKKTLKTFNSFRYEVFGENDAYVVKDKEKHKFYTISPKEINELNIELLEREEKVSTIGFYVFILFIFFLELVNLYIAVSDIKLYGSVTKENFISFLVLYLLIFIVFHELGHIVCFKYFGRKIDKVGFKFNYVFPSFFVRMNDTYLLSKKEKIIVHLGGLLFSLLMNNILFCVGLIFTNGVLISLAKYMSIDIIVNSIPMMNSDGYKVILAVREVVEKKLFIENNKFIKTIKLINIIFVIVYTLWFIWSL</sequence>
<dbReference type="InterPro" id="IPR008915">
    <property type="entry name" value="Peptidase_M50"/>
</dbReference>
<keyword evidence="10" id="KW-1185">Reference proteome</keyword>
<dbReference type="Proteomes" id="UP001206548">
    <property type="component" value="Unassembled WGS sequence"/>
</dbReference>
<evidence type="ECO:0000313" key="9">
    <source>
        <dbReference type="EMBL" id="MCS4487942.1"/>
    </source>
</evidence>
<proteinExistence type="inferred from homology"/>
<feature type="transmembrane region" description="Helical" evidence="7">
    <location>
        <begin position="57"/>
        <end position="76"/>
    </location>
</feature>
<evidence type="ECO:0000313" key="10">
    <source>
        <dbReference type="Proteomes" id="UP001206548"/>
    </source>
</evidence>
<protein>
    <submittedName>
        <fullName evidence="9">M50 family metallopeptidase</fullName>
    </submittedName>
</protein>
<dbReference type="Pfam" id="PF02163">
    <property type="entry name" value="Peptidase_M50"/>
    <property type="match status" value="1"/>
</dbReference>
<evidence type="ECO:0000256" key="2">
    <source>
        <dbReference type="ARBA" id="ARBA00004141"/>
    </source>
</evidence>
<evidence type="ECO:0000259" key="8">
    <source>
        <dbReference type="Pfam" id="PF02163"/>
    </source>
</evidence>
<feature type="transmembrane region" description="Helical" evidence="7">
    <location>
        <begin position="229"/>
        <end position="247"/>
    </location>
</feature>